<name>A0A397VQK5_9GLOM</name>
<organism evidence="1 2">
    <name type="scientific">Gigaspora rosea</name>
    <dbReference type="NCBI Taxonomy" id="44941"/>
    <lineage>
        <taxon>Eukaryota</taxon>
        <taxon>Fungi</taxon>
        <taxon>Fungi incertae sedis</taxon>
        <taxon>Mucoromycota</taxon>
        <taxon>Glomeromycotina</taxon>
        <taxon>Glomeromycetes</taxon>
        <taxon>Diversisporales</taxon>
        <taxon>Gigasporaceae</taxon>
        <taxon>Gigaspora</taxon>
    </lineage>
</organism>
<proteinExistence type="predicted"/>
<comment type="caution">
    <text evidence="1">The sequence shown here is derived from an EMBL/GenBank/DDBJ whole genome shotgun (WGS) entry which is preliminary data.</text>
</comment>
<evidence type="ECO:0000313" key="1">
    <source>
        <dbReference type="EMBL" id="RIB24212.1"/>
    </source>
</evidence>
<dbReference type="EMBL" id="QKWP01000226">
    <property type="protein sequence ID" value="RIB24212.1"/>
    <property type="molecule type" value="Genomic_DNA"/>
</dbReference>
<reference evidence="1 2" key="1">
    <citation type="submission" date="2018-06" db="EMBL/GenBank/DDBJ databases">
        <title>Comparative genomics reveals the genomic features of Rhizophagus irregularis, R. cerebriforme, R. diaphanum and Gigaspora rosea, and their symbiotic lifestyle signature.</title>
        <authorList>
            <person name="Morin E."/>
            <person name="San Clemente H."/>
            <person name="Chen E.C.H."/>
            <person name="De La Providencia I."/>
            <person name="Hainaut M."/>
            <person name="Kuo A."/>
            <person name="Kohler A."/>
            <person name="Murat C."/>
            <person name="Tang N."/>
            <person name="Roy S."/>
            <person name="Loubradou J."/>
            <person name="Henrissat B."/>
            <person name="Grigoriev I.V."/>
            <person name="Corradi N."/>
            <person name="Roux C."/>
            <person name="Martin F.M."/>
        </authorList>
    </citation>
    <scope>NUCLEOTIDE SEQUENCE [LARGE SCALE GENOMIC DNA]</scope>
    <source>
        <strain evidence="1 2">DAOM 194757</strain>
    </source>
</reference>
<protein>
    <submittedName>
        <fullName evidence="1">Uncharacterized protein</fullName>
    </submittedName>
</protein>
<gene>
    <name evidence="1" type="ORF">C2G38_2169218</name>
</gene>
<keyword evidence="2" id="KW-1185">Reference proteome</keyword>
<dbReference type="AlphaFoldDB" id="A0A397VQK5"/>
<sequence>MEYWYKDKCPVPKDKAKIKKNAWKLLGIPARQQSQVHRPCCKGVLEKKASKSNVKKRQPKNLDKLERFIEE</sequence>
<accession>A0A397VQK5</accession>
<evidence type="ECO:0000313" key="2">
    <source>
        <dbReference type="Proteomes" id="UP000266673"/>
    </source>
</evidence>
<dbReference type="Proteomes" id="UP000266673">
    <property type="component" value="Unassembled WGS sequence"/>
</dbReference>